<proteinExistence type="predicted"/>
<evidence type="ECO:0000256" key="1">
    <source>
        <dbReference type="SAM" id="Phobius"/>
    </source>
</evidence>
<accession>A0A210Q475</accession>
<feature type="domain" description="Apple" evidence="3">
    <location>
        <begin position="147"/>
        <end position="224"/>
    </location>
</feature>
<keyword evidence="1" id="KW-1133">Transmembrane helix</keyword>
<sequence length="400" mass="44296">MVIVAWVYITFAIGDIPQTTSTVFTFISTPVSWNDAATVCEANGGKLANVESEVKEASMVSAVKHLVSRNLLGSSHLWIGLHQDGNTSDYVWSDCSNITGWQSWNETLDKDTTDHSCVSLDADVRWHPSNCSKRLPALCESYRPCGCEMGEEPSRCVDFSKTQSTLVTTTSLGKCQTKCMYHVTGDEECWAVTFYQQNGSCYLHERMSYASTCMPELLFYTKNCFTLTFPGAEFVNPVSVPDASSLPKNKCSRDASFDVTSAPCLYGYDTSTAPGLSVTVKTTHVLTSTATPSPEHCVCYKEQNTTLEERLEWLKAETRVDKRTTSQHKRRKSSATDYRLSARGIGAAGLVILIIVIGGIVLLDFGRLRLDFSRGSKNVAFCVSKTKRYIESRQKESVPQ</sequence>
<dbReference type="InterPro" id="IPR016186">
    <property type="entry name" value="C-type_lectin-like/link_sf"/>
</dbReference>
<dbReference type="InterPro" id="IPR016187">
    <property type="entry name" value="CTDL_fold"/>
</dbReference>
<dbReference type="AlphaFoldDB" id="A0A210Q475"/>
<dbReference type="PROSITE" id="PS50041">
    <property type="entry name" value="C_TYPE_LECTIN_2"/>
    <property type="match status" value="1"/>
</dbReference>
<dbReference type="Gene3D" id="3.10.100.10">
    <property type="entry name" value="Mannose-Binding Protein A, subunit A"/>
    <property type="match status" value="1"/>
</dbReference>
<gene>
    <name evidence="4" type="ORF">KP79_PYT10237</name>
</gene>
<comment type="caution">
    <text evidence="4">The sequence shown here is derived from an EMBL/GenBank/DDBJ whole genome shotgun (WGS) entry which is preliminary data.</text>
</comment>
<reference evidence="4 5" key="1">
    <citation type="journal article" date="2017" name="Nat. Ecol. Evol.">
        <title>Scallop genome provides insights into evolution of bilaterian karyotype and development.</title>
        <authorList>
            <person name="Wang S."/>
            <person name="Zhang J."/>
            <person name="Jiao W."/>
            <person name="Li J."/>
            <person name="Xun X."/>
            <person name="Sun Y."/>
            <person name="Guo X."/>
            <person name="Huan P."/>
            <person name="Dong B."/>
            <person name="Zhang L."/>
            <person name="Hu X."/>
            <person name="Sun X."/>
            <person name="Wang J."/>
            <person name="Zhao C."/>
            <person name="Wang Y."/>
            <person name="Wang D."/>
            <person name="Huang X."/>
            <person name="Wang R."/>
            <person name="Lv J."/>
            <person name="Li Y."/>
            <person name="Zhang Z."/>
            <person name="Liu B."/>
            <person name="Lu W."/>
            <person name="Hui Y."/>
            <person name="Liang J."/>
            <person name="Zhou Z."/>
            <person name="Hou R."/>
            <person name="Li X."/>
            <person name="Liu Y."/>
            <person name="Li H."/>
            <person name="Ning X."/>
            <person name="Lin Y."/>
            <person name="Zhao L."/>
            <person name="Xing Q."/>
            <person name="Dou J."/>
            <person name="Li Y."/>
            <person name="Mao J."/>
            <person name="Guo H."/>
            <person name="Dou H."/>
            <person name="Li T."/>
            <person name="Mu C."/>
            <person name="Jiang W."/>
            <person name="Fu Q."/>
            <person name="Fu X."/>
            <person name="Miao Y."/>
            <person name="Liu J."/>
            <person name="Yu Q."/>
            <person name="Li R."/>
            <person name="Liao H."/>
            <person name="Li X."/>
            <person name="Kong Y."/>
            <person name="Jiang Z."/>
            <person name="Chourrout D."/>
            <person name="Li R."/>
            <person name="Bao Z."/>
        </authorList>
    </citation>
    <scope>NUCLEOTIDE SEQUENCE [LARGE SCALE GENOMIC DNA]</scope>
    <source>
        <strain evidence="4 5">PY_sf001</strain>
    </source>
</reference>
<evidence type="ECO:0000259" key="3">
    <source>
        <dbReference type="PROSITE" id="PS50948"/>
    </source>
</evidence>
<evidence type="ECO:0000259" key="2">
    <source>
        <dbReference type="PROSITE" id="PS50041"/>
    </source>
</evidence>
<dbReference type="OrthoDB" id="6160868at2759"/>
<feature type="transmembrane region" description="Helical" evidence="1">
    <location>
        <begin position="344"/>
        <end position="365"/>
    </location>
</feature>
<keyword evidence="1" id="KW-0812">Transmembrane</keyword>
<dbReference type="CDD" id="cd00037">
    <property type="entry name" value="CLECT"/>
    <property type="match status" value="1"/>
</dbReference>
<dbReference type="Pfam" id="PF00059">
    <property type="entry name" value="Lectin_C"/>
    <property type="match status" value="1"/>
</dbReference>
<keyword evidence="1" id="KW-0472">Membrane</keyword>
<dbReference type="Proteomes" id="UP000242188">
    <property type="component" value="Unassembled WGS sequence"/>
</dbReference>
<name>A0A210Q475_MIZYE</name>
<organism evidence="4 5">
    <name type="scientific">Mizuhopecten yessoensis</name>
    <name type="common">Japanese scallop</name>
    <name type="synonym">Patinopecten yessoensis</name>
    <dbReference type="NCBI Taxonomy" id="6573"/>
    <lineage>
        <taxon>Eukaryota</taxon>
        <taxon>Metazoa</taxon>
        <taxon>Spiralia</taxon>
        <taxon>Lophotrochozoa</taxon>
        <taxon>Mollusca</taxon>
        <taxon>Bivalvia</taxon>
        <taxon>Autobranchia</taxon>
        <taxon>Pteriomorphia</taxon>
        <taxon>Pectinida</taxon>
        <taxon>Pectinoidea</taxon>
        <taxon>Pectinidae</taxon>
        <taxon>Mizuhopecten</taxon>
    </lineage>
</organism>
<keyword evidence="5" id="KW-1185">Reference proteome</keyword>
<evidence type="ECO:0000313" key="5">
    <source>
        <dbReference type="Proteomes" id="UP000242188"/>
    </source>
</evidence>
<protein>
    <submittedName>
        <fullName evidence="4">Snaclec 3</fullName>
    </submittedName>
</protein>
<dbReference type="InterPro" id="IPR003609">
    <property type="entry name" value="Pan_app"/>
</dbReference>
<evidence type="ECO:0000313" key="4">
    <source>
        <dbReference type="EMBL" id="OWF43547.1"/>
    </source>
</evidence>
<dbReference type="EMBL" id="NEDP02005067">
    <property type="protein sequence ID" value="OWF43547.1"/>
    <property type="molecule type" value="Genomic_DNA"/>
</dbReference>
<dbReference type="SUPFAM" id="SSF56436">
    <property type="entry name" value="C-type lectin-like"/>
    <property type="match status" value="1"/>
</dbReference>
<feature type="domain" description="C-type lectin" evidence="2">
    <location>
        <begin position="19"/>
        <end position="140"/>
    </location>
</feature>
<dbReference type="InterPro" id="IPR001304">
    <property type="entry name" value="C-type_lectin-like"/>
</dbReference>
<dbReference type="PROSITE" id="PS50948">
    <property type="entry name" value="PAN"/>
    <property type="match status" value="1"/>
</dbReference>
<dbReference type="SMART" id="SM00034">
    <property type="entry name" value="CLECT"/>
    <property type="match status" value="1"/>
</dbReference>